<dbReference type="PANTHER" id="PTHR31668:SF9">
    <property type="entry name" value="URACIL CATABOLISM PROTEIN 2"/>
    <property type="match status" value="1"/>
</dbReference>
<evidence type="ECO:0000256" key="7">
    <source>
        <dbReference type="SAM" id="Coils"/>
    </source>
</evidence>
<keyword evidence="6" id="KW-0539">Nucleus</keyword>
<feature type="region of interest" description="Disordered" evidence="8">
    <location>
        <begin position="189"/>
        <end position="208"/>
    </location>
</feature>
<evidence type="ECO:0000256" key="1">
    <source>
        <dbReference type="ARBA" id="ARBA00022723"/>
    </source>
</evidence>
<keyword evidence="3" id="KW-0805">Transcription regulation</keyword>
<dbReference type="InterPro" id="IPR050797">
    <property type="entry name" value="Carb_Metab_Trans_Reg"/>
</dbReference>
<feature type="compositionally biased region" description="Polar residues" evidence="8">
    <location>
        <begin position="10"/>
        <end position="26"/>
    </location>
</feature>
<proteinExistence type="predicted"/>
<organism evidence="10 11">
    <name type="scientific">Lachancea quebecensis</name>
    <dbReference type="NCBI Taxonomy" id="1654605"/>
    <lineage>
        <taxon>Eukaryota</taxon>
        <taxon>Fungi</taxon>
        <taxon>Dikarya</taxon>
        <taxon>Ascomycota</taxon>
        <taxon>Saccharomycotina</taxon>
        <taxon>Saccharomycetes</taxon>
        <taxon>Saccharomycetales</taxon>
        <taxon>Saccharomycetaceae</taxon>
        <taxon>Lachancea</taxon>
    </lineage>
</organism>
<evidence type="ECO:0000256" key="3">
    <source>
        <dbReference type="ARBA" id="ARBA00023015"/>
    </source>
</evidence>
<feature type="domain" description="Zn(2)-C6 fungal-type" evidence="9">
    <location>
        <begin position="56"/>
        <end position="88"/>
    </location>
</feature>
<gene>
    <name evidence="10" type="ORF">LAQU0_S15e00672g</name>
</gene>
<protein>
    <submittedName>
        <fullName evidence="10">LAQU0S15e00672g1_1</fullName>
    </submittedName>
</protein>
<keyword evidence="11" id="KW-1185">Reference proteome</keyword>
<dbReference type="PANTHER" id="PTHR31668">
    <property type="entry name" value="GLUCOSE TRANSPORT TRANSCRIPTION REGULATOR RGT1-RELATED-RELATED"/>
    <property type="match status" value="1"/>
</dbReference>
<dbReference type="InterPro" id="IPR036864">
    <property type="entry name" value="Zn2-C6_fun-type_DNA-bd_sf"/>
</dbReference>
<dbReference type="GO" id="GO:0005634">
    <property type="term" value="C:nucleus"/>
    <property type="evidence" value="ECO:0007669"/>
    <property type="project" value="TreeGrafter"/>
</dbReference>
<reference evidence="11" key="1">
    <citation type="submission" date="2015-10" db="EMBL/GenBank/DDBJ databases">
        <authorList>
            <person name="Devillers H."/>
        </authorList>
    </citation>
    <scope>NUCLEOTIDE SEQUENCE [LARGE SCALE GENOMIC DNA]</scope>
</reference>
<evidence type="ECO:0000256" key="2">
    <source>
        <dbReference type="ARBA" id="ARBA00022833"/>
    </source>
</evidence>
<feature type="coiled-coil region" evidence="7">
    <location>
        <begin position="130"/>
        <end position="157"/>
    </location>
</feature>
<dbReference type="InterPro" id="IPR001138">
    <property type="entry name" value="Zn2Cys6_DnaBD"/>
</dbReference>
<keyword evidence="1" id="KW-0479">Metal-binding</keyword>
<dbReference type="PROSITE" id="PS50048">
    <property type="entry name" value="ZN2_CY6_FUNGAL_2"/>
    <property type="match status" value="1"/>
</dbReference>
<dbReference type="GO" id="GO:0001080">
    <property type="term" value="P:nitrogen catabolite activation of transcription from RNA polymerase II promoter"/>
    <property type="evidence" value="ECO:0007669"/>
    <property type="project" value="TreeGrafter"/>
</dbReference>
<dbReference type="GO" id="GO:0000981">
    <property type="term" value="F:DNA-binding transcription factor activity, RNA polymerase II-specific"/>
    <property type="evidence" value="ECO:0007669"/>
    <property type="project" value="InterPro"/>
</dbReference>
<sequence length="785" mass="89244">MTEPKGLHLPTNNEPTIHLNTDGNNVKKTRQDVSRTYSRSETEASRKPRKKRKTYSCEVCRKFKTRCDFEPLVGRCHRCSVLKIQCSLTKEREEEILAAIETSSSAATTVAGPDKSEVLSKDSLVSHPVATTLNNRLNKLESNLNRLNSKLDLLVLLAQGSNSAAANSVSNLAGDKKAASATGITDLGTNHSSLFGSGPSHSRLDDSDDQLTDEALSTFKEFSPSPPRPAQKADINGLKLQEPPLKLISDIDERLFPTKVKSERDRIAKTQRPFVVARVNFLKFFDQHEQLCLDLSREFLIKSHFWVIPGGIKEIDRSYVEKHLFISSVFAIIAMGFDENNKYEEEQEIMYPLVERLLTNTLTMFEKLTDHDIEAILYCSMFNVSRKSKRHRQMKLNSLVLTNFAISSLLNIIDFHKIKERVLSDKYDALDLYHLRILNSLTACRLQYSIGYGNFMMSDDLLKDFNNLTARFPQATFGDDIKISEINLSEIVNTIFLNFKTYFKEFTTGFKSCPNNNQLALSSQGTINNGARSSNDTLAFPELEYWLKNWDELLSKDGGGVLLFAFNYYYIMICRSFLTEFYEEYHSDLHYFKCILKTMKNYCFQLLDGFLKLPSSLIKGAPVITVHQLVYACLTLCDFLHFFDASERQQILNLCTRIYWHLHTIGEKLNEATENVGKIINSLIDTGKKKVHAGSDPFLFTEKSKQARKAHSILKKHPLPESQNSPHSVESTSSQNSGMENTTGAGFNMPDVGQFNSFEDFFQDFFENLKPTTQNIFSSRSQMPK</sequence>
<dbReference type="Gene3D" id="4.10.240.10">
    <property type="entry name" value="Zn(2)-C6 fungal-type DNA-binding domain"/>
    <property type="match status" value="1"/>
</dbReference>
<name>A0A0P1KWE5_9SACH</name>
<evidence type="ECO:0000256" key="5">
    <source>
        <dbReference type="ARBA" id="ARBA00023163"/>
    </source>
</evidence>
<evidence type="ECO:0000256" key="4">
    <source>
        <dbReference type="ARBA" id="ARBA00023125"/>
    </source>
</evidence>
<keyword evidence="7" id="KW-0175">Coiled coil</keyword>
<evidence type="ECO:0000259" key="9">
    <source>
        <dbReference type="PROSITE" id="PS50048"/>
    </source>
</evidence>
<dbReference type="CDD" id="cd00067">
    <property type="entry name" value="GAL4"/>
    <property type="match status" value="1"/>
</dbReference>
<keyword evidence="2" id="KW-0862">Zinc</keyword>
<dbReference type="OrthoDB" id="2595934at2759"/>
<dbReference type="Proteomes" id="UP000236544">
    <property type="component" value="Unassembled WGS sequence"/>
</dbReference>
<keyword evidence="5" id="KW-0804">Transcription</keyword>
<dbReference type="SUPFAM" id="SSF57701">
    <property type="entry name" value="Zn2/Cys6 DNA-binding domain"/>
    <property type="match status" value="1"/>
</dbReference>
<feature type="compositionally biased region" description="Basic and acidic residues" evidence="8">
    <location>
        <begin position="29"/>
        <end position="46"/>
    </location>
</feature>
<accession>A0A0P1KWE5</accession>
<feature type="compositionally biased region" description="Polar residues" evidence="8">
    <location>
        <begin position="721"/>
        <end position="745"/>
    </location>
</feature>
<dbReference type="GO" id="GO:0008270">
    <property type="term" value="F:zinc ion binding"/>
    <property type="evidence" value="ECO:0007669"/>
    <property type="project" value="InterPro"/>
</dbReference>
<dbReference type="SMART" id="SM00066">
    <property type="entry name" value="GAL4"/>
    <property type="match status" value="1"/>
</dbReference>
<keyword evidence="4" id="KW-0238">DNA-binding</keyword>
<feature type="region of interest" description="Disordered" evidence="8">
    <location>
        <begin position="1"/>
        <end position="48"/>
    </location>
</feature>
<dbReference type="GO" id="GO:0003677">
    <property type="term" value="F:DNA binding"/>
    <property type="evidence" value="ECO:0007669"/>
    <property type="project" value="UniProtKB-KW"/>
</dbReference>
<dbReference type="PROSITE" id="PS00463">
    <property type="entry name" value="ZN2_CY6_FUNGAL_1"/>
    <property type="match status" value="1"/>
</dbReference>
<dbReference type="AlphaFoldDB" id="A0A0P1KWE5"/>
<feature type="region of interest" description="Disordered" evidence="8">
    <location>
        <begin position="716"/>
        <end position="748"/>
    </location>
</feature>
<evidence type="ECO:0000256" key="8">
    <source>
        <dbReference type="SAM" id="MobiDB-lite"/>
    </source>
</evidence>
<dbReference type="EMBL" id="LN890572">
    <property type="protein sequence ID" value="CUS24266.1"/>
    <property type="molecule type" value="Genomic_DNA"/>
</dbReference>
<evidence type="ECO:0000313" key="10">
    <source>
        <dbReference type="EMBL" id="CUS24266.1"/>
    </source>
</evidence>
<evidence type="ECO:0000256" key="6">
    <source>
        <dbReference type="ARBA" id="ARBA00023242"/>
    </source>
</evidence>
<evidence type="ECO:0000313" key="11">
    <source>
        <dbReference type="Proteomes" id="UP000236544"/>
    </source>
</evidence>